<accession>A0A2M6YQQ6</accession>
<dbReference type="AlphaFoldDB" id="A0A2M6YQQ6"/>
<dbReference type="Pfam" id="PF08529">
    <property type="entry name" value="NusA_N"/>
    <property type="match status" value="2"/>
</dbReference>
<dbReference type="SMART" id="SM00316">
    <property type="entry name" value="S1"/>
    <property type="match status" value="1"/>
</dbReference>
<dbReference type="InterPro" id="IPR036555">
    <property type="entry name" value="NusA_N_sf"/>
</dbReference>
<dbReference type="CDD" id="cd04455">
    <property type="entry name" value="S1_NusA"/>
    <property type="match status" value="1"/>
</dbReference>
<dbReference type="SUPFAM" id="SSF50249">
    <property type="entry name" value="Nucleic acid-binding proteins"/>
    <property type="match status" value="1"/>
</dbReference>
<dbReference type="InterPro" id="IPR003029">
    <property type="entry name" value="S1_domain"/>
</dbReference>
<keyword evidence="1" id="KW-0694">RNA-binding</keyword>
<comment type="caution">
    <text evidence="3">The sequence shown here is derived from an EMBL/GenBank/DDBJ whole genome shotgun (WGS) entry which is preliminary data.</text>
</comment>
<feature type="non-terminal residue" evidence="3">
    <location>
        <position position="178"/>
    </location>
</feature>
<dbReference type="InterPro" id="IPR012340">
    <property type="entry name" value="NA-bd_OB-fold"/>
</dbReference>
<dbReference type="GO" id="GO:0003723">
    <property type="term" value="F:RNA binding"/>
    <property type="evidence" value="ECO:0007669"/>
    <property type="project" value="UniProtKB-KW"/>
</dbReference>
<reference evidence="4" key="1">
    <citation type="submission" date="2017-09" db="EMBL/GenBank/DDBJ databases">
        <title>Depth-based differentiation of microbial function through sediment-hosted aquifers and enrichment of novel symbionts in the deep terrestrial subsurface.</title>
        <authorList>
            <person name="Probst A.J."/>
            <person name="Ladd B."/>
            <person name="Jarett J.K."/>
            <person name="Geller-Mcgrath D.E."/>
            <person name="Sieber C.M.K."/>
            <person name="Emerson J.B."/>
            <person name="Anantharaman K."/>
            <person name="Thomas B.C."/>
            <person name="Malmstrom R."/>
            <person name="Stieglmeier M."/>
            <person name="Klingl A."/>
            <person name="Woyke T."/>
            <person name="Ryan C.M."/>
            <person name="Banfield J.F."/>
        </authorList>
    </citation>
    <scope>NUCLEOTIDE SEQUENCE [LARGE SCALE GENOMIC DNA]</scope>
</reference>
<name>A0A2M6YQQ6_9BACT</name>
<dbReference type="Proteomes" id="UP000229559">
    <property type="component" value="Unassembled WGS sequence"/>
</dbReference>
<dbReference type="EMBL" id="PEXA01000001">
    <property type="protein sequence ID" value="PIU33443.1"/>
    <property type="molecule type" value="Genomic_DNA"/>
</dbReference>
<evidence type="ECO:0000313" key="3">
    <source>
        <dbReference type="EMBL" id="PIU33443.1"/>
    </source>
</evidence>
<dbReference type="InterPro" id="IPR030842">
    <property type="entry name" value="TF_NusA_bacterial"/>
</dbReference>
<feature type="domain" description="S1 motif" evidence="2">
    <location>
        <begin position="112"/>
        <end position="178"/>
    </location>
</feature>
<gene>
    <name evidence="3" type="ORF">COT04_00010</name>
</gene>
<dbReference type="GO" id="GO:0003700">
    <property type="term" value="F:DNA-binding transcription factor activity"/>
    <property type="evidence" value="ECO:0007669"/>
    <property type="project" value="InterPro"/>
</dbReference>
<evidence type="ECO:0000313" key="4">
    <source>
        <dbReference type="Proteomes" id="UP000229559"/>
    </source>
</evidence>
<dbReference type="SUPFAM" id="SSF69705">
    <property type="entry name" value="Transcription factor NusA, N-terminal domain"/>
    <property type="match status" value="1"/>
</dbReference>
<dbReference type="GO" id="GO:0005829">
    <property type="term" value="C:cytosol"/>
    <property type="evidence" value="ECO:0007669"/>
    <property type="project" value="TreeGrafter"/>
</dbReference>
<dbReference type="Gene3D" id="2.40.50.140">
    <property type="entry name" value="Nucleic acid-binding proteins"/>
    <property type="match status" value="1"/>
</dbReference>
<dbReference type="Pfam" id="PF00575">
    <property type="entry name" value="S1"/>
    <property type="match status" value="1"/>
</dbReference>
<dbReference type="InterPro" id="IPR013735">
    <property type="entry name" value="TF_NusA_N"/>
</dbReference>
<evidence type="ECO:0000256" key="1">
    <source>
        <dbReference type="ARBA" id="ARBA00022884"/>
    </source>
</evidence>
<dbReference type="GO" id="GO:0031564">
    <property type="term" value="P:transcription antitermination"/>
    <property type="evidence" value="ECO:0007669"/>
    <property type="project" value="InterPro"/>
</dbReference>
<protein>
    <recommendedName>
        <fullName evidence="2">S1 motif domain-containing protein</fullName>
    </recommendedName>
</protein>
<evidence type="ECO:0000259" key="2">
    <source>
        <dbReference type="SMART" id="SM00316"/>
    </source>
</evidence>
<organism evidence="3 4">
    <name type="scientific">Candidatus Shapirobacteria bacterium CG07_land_8_20_14_0_80_39_12</name>
    <dbReference type="NCBI Taxonomy" id="1974480"/>
    <lineage>
        <taxon>Bacteria</taxon>
        <taxon>Candidatus Shapironibacteriota</taxon>
    </lineage>
</organism>
<dbReference type="Gene3D" id="3.30.1480.10">
    <property type="entry name" value="NusA, N-terminal domain"/>
    <property type="match status" value="1"/>
</dbReference>
<proteinExistence type="predicted"/>
<dbReference type="GO" id="GO:0006353">
    <property type="term" value="P:DNA-templated transcription termination"/>
    <property type="evidence" value="ECO:0007669"/>
    <property type="project" value="InterPro"/>
</dbReference>
<dbReference type="PANTHER" id="PTHR22648">
    <property type="entry name" value="TRANSCRIPTION TERMINATION FACTOR NUSA"/>
    <property type="match status" value="1"/>
</dbReference>
<dbReference type="PANTHER" id="PTHR22648:SF0">
    <property type="entry name" value="TRANSCRIPTION TERMINATION_ANTITERMINATION PROTEIN NUSA"/>
    <property type="match status" value="1"/>
</dbReference>
<sequence>MAVIKARTEFASALNQVCAEHNIELEVVLSSIKEALLAAYRRDFGMDEEKKYEAEIDSATGESHLFLVEGKKKKEITPPGFGRIAAQVAKQVLIQKIREAEKSAVLKEYSQKIGTLVSGRVIRFDGPNIVVDLDRAEAVIPRSEQITSENYNVNQRYVFYVKGIETLEKGEQVVVSRA</sequence>